<evidence type="ECO:0000313" key="6">
    <source>
        <dbReference type="EMBL" id="ORY31335.1"/>
    </source>
</evidence>
<dbReference type="GO" id="GO:0004124">
    <property type="term" value="F:cysteine synthase activity"/>
    <property type="evidence" value="ECO:0007669"/>
    <property type="project" value="TreeGrafter"/>
</dbReference>
<dbReference type="PIRSF" id="PIRSF001434">
    <property type="entry name" value="CGS"/>
    <property type="match status" value="1"/>
</dbReference>
<dbReference type="GO" id="GO:0030170">
    <property type="term" value="F:pyridoxal phosphate binding"/>
    <property type="evidence" value="ECO:0007669"/>
    <property type="project" value="InterPro"/>
</dbReference>
<dbReference type="Proteomes" id="UP000193920">
    <property type="component" value="Unassembled WGS sequence"/>
</dbReference>
<keyword evidence="3 4" id="KW-0663">Pyridoxal phosphate</keyword>
<sequence>MSESKYWGIGTKCIQEGYRPGVGEARTLPICQSTTFKYEDLDQVARLFSLQESGNKYSRTGNPTANALEAKVAALEGGVGALSTASGQSALFLAISNIVQAGDHIVASSAVYGGTYILLNIRIKKLGVETTFVNPDDPIEEIRKAVKPNTKLILGETLANPSLDILDFEKFSAVAREFDIPFLVDNSLATPILCQPLKHGVDIVIHSATKYLDGHAVALGGVIVDGGKYNWANGKFPDFTEPDEQYARTSYTEKFGPKAFITKARSQYIRDFGPAIAPMNAFLINLGLETLHLRMPRHSDNALKLAKYLKTNDKVGWVNYPGLEDNRNYSKVSKYFEYPGASGVLTFGLKGGREAIKKFAASLKVAALVVHVGDARTSIVHPASSTHSQLSPEQRLAAGVPDDLIRVSVGIEDPEDIIEDFDQAITKA</sequence>
<evidence type="ECO:0000313" key="7">
    <source>
        <dbReference type="Proteomes" id="UP000193920"/>
    </source>
</evidence>
<dbReference type="GO" id="GO:0006535">
    <property type="term" value="P:cysteine biosynthetic process from serine"/>
    <property type="evidence" value="ECO:0007669"/>
    <property type="project" value="TreeGrafter"/>
</dbReference>
<dbReference type="Gene3D" id="3.40.640.10">
    <property type="entry name" value="Type I PLP-dependent aspartate aminotransferase-like (Major domain)"/>
    <property type="match status" value="1"/>
</dbReference>
<evidence type="ECO:0000256" key="4">
    <source>
        <dbReference type="PIRSR" id="PIRSR001434-2"/>
    </source>
</evidence>
<dbReference type="InterPro" id="IPR015422">
    <property type="entry name" value="PyrdxlP-dep_Trfase_small"/>
</dbReference>
<dbReference type="InterPro" id="IPR015424">
    <property type="entry name" value="PyrdxlP-dep_Trfase"/>
</dbReference>
<evidence type="ECO:0000256" key="2">
    <source>
        <dbReference type="ARBA" id="ARBA00009077"/>
    </source>
</evidence>
<dbReference type="Gene3D" id="3.90.1150.10">
    <property type="entry name" value="Aspartate Aminotransferase, domain 1"/>
    <property type="match status" value="1"/>
</dbReference>
<dbReference type="GO" id="GO:0019346">
    <property type="term" value="P:transsulfuration"/>
    <property type="evidence" value="ECO:0007669"/>
    <property type="project" value="InterPro"/>
</dbReference>
<dbReference type="Pfam" id="PF01053">
    <property type="entry name" value="Cys_Met_Meta_PP"/>
    <property type="match status" value="1"/>
</dbReference>
<dbReference type="InterPro" id="IPR015421">
    <property type="entry name" value="PyrdxlP-dep_Trfase_major"/>
</dbReference>
<dbReference type="InterPro" id="IPR006235">
    <property type="entry name" value="OAc-hSer/O-AcSer_sulfhydrylase"/>
</dbReference>
<name>A0A1Y2BB65_9FUNG</name>
<comment type="cofactor">
    <cofactor evidence="1 5">
        <name>pyridoxal 5'-phosphate</name>
        <dbReference type="ChEBI" id="CHEBI:597326"/>
    </cofactor>
</comment>
<dbReference type="GO" id="GO:0003961">
    <property type="term" value="F:O-acetylhomoserine aminocarboxypropyltransferase activity"/>
    <property type="evidence" value="ECO:0007669"/>
    <property type="project" value="TreeGrafter"/>
</dbReference>
<comment type="similarity">
    <text evidence="2 5">Belongs to the trans-sulfuration enzymes family.</text>
</comment>
<dbReference type="OrthoDB" id="2545919at2759"/>
<dbReference type="STRING" id="1754190.A0A1Y2BB65"/>
<dbReference type="GO" id="GO:0071269">
    <property type="term" value="P:L-homocysteine biosynthetic process"/>
    <property type="evidence" value="ECO:0007669"/>
    <property type="project" value="TreeGrafter"/>
</dbReference>
<dbReference type="EMBL" id="MCOG01000170">
    <property type="protein sequence ID" value="ORY31335.1"/>
    <property type="molecule type" value="Genomic_DNA"/>
</dbReference>
<evidence type="ECO:0000256" key="5">
    <source>
        <dbReference type="RuleBase" id="RU362118"/>
    </source>
</evidence>
<dbReference type="PANTHER" id="PTHR43797">
    <property type="entry name" value="HOMOCYSTEINE/CYSTEINE SYNTHASE"/>
    <property type="match status" value="1"/>
</dbReference>
<protein>
    <submittedName>
        <fullName evidence="6">O-acetylhomoserine/O-acetylserine sulfhydrylase</fullName>
    </submittedName>
</protein>
<dbReference type="PANTHER" id="PTHR43797:SF3">
    <property type="entry name" value="O-ACETYLHOMOSERINE SULFHYDRYLASE"/>
    <property type="match status" value="1"/>
</dbReference>
<feature type="modified residue" description="N6-(pyridoxal phosphate)lysine" evidence="4">
    <location>
        <position position="210"/>
    </location>
</feature>
<evidence type="ECO:0000256" key="3">
    <source>
        <dbReference type="ARBA" id="ARBA00022898"/>
    </source>
</evidence>
<keyword evidence="7" id="KW-1185">Reference proteome</keyword>
<comment type="caution">
    <text evidence="6">The sequence shown here is derived from an EMBL/GenBank/DDBJ whole genome shotgun (WGS) entry which is preliminary data.</text>
</comment>
<accession>A0A1Y2BB65</accession>
<reference evidence="6 7" key="1">
    <citation type="submission" date="2016-08" db="EMBL/GenBank/DDBJ databases">
        <title>A Parts List for Fungal Cellulosomes Revealed by Comparative Genomics.</title>
        <authorList>
            <consortium name="DOE Joint Genome Institute"/>
            <person name="Haitjema C.H."/>
            <person name="Gilmore S.P."/>
            <person name="Henske J.K."/>
            <person name="Solomon K.V."/>
            <person name="De Groot R."/>
            <person name="Kuo A."/>
            <person name="Mondo S.J."/>
            <person name="Salamov A.A."/>
            <person name="Labutti K."/>
            <person name="Zhao Z."/>
            <person name="Chiniquy J."/>
            <person name="Barry K."/>
            <person name="Brewer H.M."/>
            <person name="Purvine S.O."/>
            <person name="Wright A.T."/>
            <person name="Boxma B."/>
            <person name="Van Alen T."/>
            <person name="Hackstein J.H."/>
            <person name="Baker S.E."/>
            <person name="Grigoriev I.V."/>
            <person name="O'Malley M.A."/>
        </authorList>
    </citation>
    <scope>NUCLEOTIDE SEQUENCE [LARGE SCALE GENOMIC DNA]</scope>
    <source>
        <strain evidence="6 7">G1</strain>
    </source>
</reference>
<proteinExistence type="inferred from homology"/>
<dbReference type="GO" id="GO:0005737">
    <property type="term" value="C:cytoplasm"/>
    <property type="evidence" value="ECO:0007669"/>
    <property type="project" value="TreeGrafter"/>
</dbReference>
<dbReference type="SUPFAM" id="SSF53383">
    <property type="entry name" value="PLP-dependent transferases"/>
    <property type="match status" value="1"/>
</dbReference>
<feature type="non-terminal residue" evidence="6">
    <location>
        <position position="428"/>
    </location>
</feature>
<dbReference type="NCBIfam" id="TIGR01326">
    <property type="entry name" value="OAH_OAS_sulfhy"/>
    <property type="match status" value="1"/>
</dbReference>
<organism evidence="6 7">
    <name type="scientific">Neocallimastix californiae</name>
    <dbReference type="NCBI Taxonomy" id="1754190"/>
    <lineage>
        <taxon>Eukaryota</taxon>
        <taxon>Fungi</taxon>
        <taxon>Fungi incertae sedis</taxon>
        <taxon>Chytridiomycota</taxon>
        <taxon>Chytridiomycota incertae sedis</taxon>
        <taxon>Neocallimastigomycetes</taxon>
        <taxon>Neocallimastigales</taxon>
        <taxon>Neocallimastigaceae</taxon>
        <taxon>Neocallimastix</taxon>
    </lineage>
</organism>
<dbReference type="AlphaFoldDB" id="A0A1Y2BB65"/>
<dbReference type="FunFam" id="3.40.640.10:FF:000046">
    <property type="entry name" value="Cystathionine gamma-lyase"/>
    <property type="match status" value="1"/>
</dbReference>
<dbReference type="InterPro" id="IPR000277">
    <property type="entry name" value="Cys/Met-Metab_PyrdxlP-dep_enz"/>
</dbReference>
<evidence type="ECO:0000256" key="1">
    <source>
        <dbReference type="ARBA" id="ARBA00001933"/>
    </source>
</evidence>
<gene>
    <name evidence="6" type="ORF">LY90DRAFT_423722</name>
</gene>
<dbReference type="CDD" id="cd00614">
    <property type="entry name" value="CGS_like"/>
    <property type="match status" value="1"/>
</dbReference>